<dbReference type="InterPro" id="IPR014756">
    <property type="entry name" value="Ig_E-set"/>
</dbReference>
<dbReference type="SUPFAM" id="SSF81296">
    <property type="entry name" value="E set domains"/>
    <property type="match status" value="3"/>
</dbReference>
<keyword evidence="4" id="KW-0418">Kinase</keyword>
<keyword evidence="4" id="KW-0808">Transferase</keyword>
<evidence type="ECO:0000256" key="2">
    <source>
        <dbReference type="SAM" id="SignalP"/>
    </source>
</evidence>
<evidence type="ECO:0000313" key="4">
    <source>
        <dbReference type="EMBL" id="RMA58650.1"/>
    </source>
</evidence>
<dbReference type="Proteomes" id="UP000271339">
    <property type="component" value="Unassembled WGS sequence"/>
</dbReference>
<dbReference type="CDD" id="cd02859">
    <property type="entry name" value="E_set_AMPKbeta_like_N"/>
    <property type="match status" value="2"/>
</dbReference>
<dbReference type="InterPro" id="IPR013783">
    <property type="entry name" value="Ig-like_fold"/>
</dbReference>
<dbReference type="AlphaFoldDB" id="A0A3L9YGS6"/>
<dbReference type="RefSeq" id="WP_121907596.1">
    <property type="nucleotide sequence ID" value="NZ_REFC01000013.1"/>
</dbReference>
<protein>
    <submittedName>
        <fullName evidence="4">AMP-activated protein kinase-like protein</fullName>
    </submittedName>
</protein>
<organism evidence="4 5">
    <name type="scientific">Ulvibacter antarcticus</name>
    <dbReference type="NCBI Taxonomy" id="442714"/>
    <lineage>
        <taxon>Bacteria</taxon>
        <taxon>Pseudomonadati</taxon>
        <taxon>Bacteroidota</taxon>
        <taxon>Flavobacteriia</taxon>
        <taxon>Flavobacteriales</taxon>
        <taxon>Flavobacteriaceae</taxon>
        <taxon>Ulvibacter</taxon>
    </lineage>
</organism>
<name>A0A3L9YGS6_9FLAO</name>
<dbReference type="InterPro" id="IPR032640">
    <property type="entry name" value="AMPK1_CBM"/>
</dbReference>
<dbReference type="EMBL" id="REFC01000013">
    <property type="protein sequence ID" value="RMA58650.1"/>
    <property type="molecule type" value="Genomic_DNA"/>
</dbReference>
<evidence type="ECO:0000256" key="1">
    <source>
        <dbReference type="ARBA" id="ARBA00010926"/>
    </source>
</evidence>
<dbReference type="PANTHER" id="PTHR10343:SF84">
    <property type="entry name" value="5'-AMP-ACTIVATED PROTEIN KINASE SUBUNIT BETA-1"/>
    <property type="match status" value="1"/>
</dbReference>
<sequence>MSKSNLYIVFIIFILSFMGSNAQTDTPKGYRIEGDEIVFSFHRNEYKKATKEKTSKRIDFDDIDIENVVVSGNFNNWSMNDWYMKKIDADRYELRKKLSDFNDEFTWEFKFVVNNNYWAEPSKRDPNVIKALKNGLELNVYNLQMYTAFPNDSGNITFKLKGFKDAKNVVLSGSFNKWDEHLFRMKSTDFGFELTLQMKPGEYEYKYIVDGKWIEDPNNPSKRRNEYSGYNSVISILAPTTFILNGYENAKKVTLAGSFNDWNENAQEMSQSFTGWECGLLLPAGKHHYKYIVDGVWILDPDNPVREDDGKGNVNSVWMVK</sequence>
<feature type="chain" id="PRO_5017999810" evidence="2">
    <location>
        <begin position="23"/>
        <end position="321"/>
    </location>
</feature>
<dbReference type="Pfam" id="PF16561">
    <property type="entry name" value="AMPK1_CBM"/>
    <property type="match status" value="2"/>
</dbReference>
<proteinExistence type="inferred from homology"/>
<gene>
    <name evidence="4" type="ORF">BXY75_2024</name>
</gene>
<keyword evidence="2" id="KW-0732">Signal</keyword>
<dbReference type="OrthoDB" id="5451596at2"/>
<dbReference type="InterPro" id="IPR050827">
    <property type="entry name" value="CRP1_MDG1_kinase"/>
</dbReference>
<dbReference type="PANTHER" id="PTHR10343">
    <property type="entry name" value="5'-AMP-ACTIVATED PROTEIN KINASE , BETA SUBUNIT"/>
    <property type="match status" value="1"/>
</dbReference>
<evidence type="ECO:0000259" key="3">
    <source>
        <dbReference type="Pfam" id="PF16561"/>
    </source>
</evidence>
<feature type="domain" description="AMP-activated protein kinase glycogen-binding" evidence="3">
    <location>
        <begin position="164"/>
        <end position="236"/>
    </location>
</feature>
<evidence type="ECO:0000313" key="5">
    <source>
        <dbReference type="Proteomes" id="UP000271339"/>
    </source>
</evidence>
<dbReference type="GO" id="GO:0016301">
    <property type="term" value="F:kinase activity"/>
    <property type="evidence" value="ECO:0007669"/>
    <property type="project" value="UniProtKB-KW"/>
</dbReference>
<dbReference type="Gene3D" id="2.60.40.10">
    <property type="entry name" value="Immunoglobulins"/>
    <property type="match status" value="3"/>
</dbReference>
<feature type="signal peptide" evidence="2">
    <location>
        <begin position="1"/>
        <end position="22"/>
    </location>
</feature>
<reference evidence="4 5" key="1">
    <citation type="submission" date="2018-10" db="EMBL/GenBank/DDBJ databases">
        <title>Genomic Encyclopedia of Archaeal and Bacterial Type Strains, Phase II (KMG-II): from individual species to whole genera.</title>
        <authorList>
            <person name="Goeker M."/>
        </authorList>
    </citation>
    <scope>NUCLEOTIDE SEQUENCE [LARGE SCALE GENOMIC DNA]</scope>
    <source>
        <strain evidence="4 5">DSM 23424</strain>
    </source>
</reference>
<accession>A0A3L9YGS6</accession>
<comment type="similarity">
    <text evidence="1">Belongs to the 5'-AMP-activated protein kinase beta subunit family.</text>
</comment>
<feature type="domain" description="AMP-activated protein kinase glycogen-binding" evidence="3">
    <location>
        <begin position="240"/>
        <end position="320"/>
    </location>
</feature>
<comment type="caution">
    <text evidence="4">The sequence shown here is derived from an EMBL/GenBank/DDBJ whole genome shotgun (WGS) entry which is preliminary data.</text>
</comment>
<keyword evidence="5" id="KW-1185">Reference proteome</keyword>